<dbReference type="InterPro" id="IPR058245">
    <property type="entry name" value="NreC/VraR/RcsB-like_REC"/>
</dbReference>
<evidence type="ECO:0000256" key="4">
    <source>
        <dbReference type="ARBA" id="ARBA00023163"/>
    </source>
</evidence>
<feature type="domain" description="HTH luxR-type" evidence="6">
    <location>
        <begin position="148"/>
        <end position="213"/>
    </location>
</feature>
<dbReference type="InterPro" id="IPR011006">
    <property type="entry name" value="CheY-like_superfamily"/>
</dbReference>
<dbReference type="SMART" id="SM00448">
    <property type="entry name" value="REC"/>
    <property type="match status" value="1"/>
</dbReference>
<dbReference type="EMBL" id="FNVB01000003">
    <property type="protein sequence ID" value="SEG42828.1"/>
    <property type="molecule type" value="Genomic_DNA"/>
</dbReference>
<dbReference type="SMR" id="A0A1H6A276"/>
<evidence type="ECO:0000313" key="9">
    <source>
        <dbReference type="EMBL" id="SFE18483.1"/>
    </source>
</evidence>
<feature type="modified residue" description="4-aspartylphosphate" evidence="5">
    <location>
        <position position="54"/>
    </location>
</feature>
<evidence type="ECO:0000259" key="6">
    <source>
        <dbReference type="PROSITE" id="PS50043"/>
    </source>
</evidence>
<name>A0A1H6A276_9PSEU</name>
<evidence type="ECO:0000256" key="2">
    <source>
        <dbReference type="ARBA" id="ARBA00023015"/>
    </source>
</evidence>
<evidence type="ECO:0000256" key="3">
    <source>
        <dbReference type="ARBA" id="ARBA00023125"/>
    </source>
</evidence>
<dbReference type="PANTHER" id="PTHR43214">
    <property type="entry name" value="TWO-COMPONENT RESPONSE REGULATOR"/>
    <property type="match status" value="1"/>
</dbReference>
<dbReference type="Proteomes" id="UP000236729">
    <property type="component" value="Unassembled WGS sequence"/>
</dbReference>
<protein>
    <submittedName>
        <fullName evidence="8">Two component transcriptional regulator, LuxR family</fullName>
    </submittedName>
</protein>
<evidence type="ECO:0000313" key="10">
    <source>
        <dbReference type="Proteomes" id="UP000199690"/>
    </source>
</evidence>
<sequence>MIRVLIADDENLMRAGIRLILANAPDVEVVAEVGDGGAAVQACREQVVDVALLDIQMPGRDGLGAVEDIVRESPHTNVVMLTAFGEDGHVARALRAGAKGFLLKDTGPSELIRAVRLAAEGESILAPQITRRLIERHLRSGTDRTSAARRKTDQLSDAERDVLCLVGSGLSNAEIARELYISAGTVKAHLSRVLTKLDCANRVQAAILAHDAGLLADRP</sequence>
<evidence type="ECO:0000313" key="8">
    <source>
        <dbReference type="EMBL" id="SEG42828.1"/>
    </source>
</evidence>
<dbReference type="SUPFAM" id="SSF46894">
    <property type="entry name" value="C-terminal effector domain of the bipartite response regulators"/>
    <property type="match status" value="1"/>
</dbReference>
<dbReference type="EMBL" id="FOME01000009">
    <property type="protein sequence ID" value="SFE18483.1"/>
    <property type="molecule type" value="Genomic_DNA"/>
</dbReference>
<evidence type="ECO:0000256" key="1">
    <source>
        <dbReference type="ARBA" id="ARBA00022553"/>
    </source>
</evidence>
<dbReference type="GO" id="GO:0006355">
    <property type="term" value="P:regulation of DNA-templated transcription"/>
    <property type="evidence" value="ECO:0007669"/>
    <property type="project" value="InterPro"/>
</dbReference>
<gene>
    <name evidence="8" type="ORF">SAMN02982929_02118</name>
    <name evidence="9" type="ORF">SAMN05216506_109180</name>
</gene>
<feature type="domain" description="Response regulatory" evidence="7">
    <location>
        <begin position="3"/>
        <end position="119"/>
    </location>
</feature>
<dbReference type="PROSITE" id="PS50110">
    <property type="entry name" value="RESPONSE_REGULATORY"/>
    <property type="match status" value="1"/>
</dbReference>
<keyword evidence="1 5" id="KW-0597">Phosphoprotein</keyword>
<keyword evidence="3" id="KW-0238">DNA-binding</keyword>
<dbReference type="PROSITE" id="PS00622">
    <property type="entry name" value="HTH_LUXR_1"/>
    <property type="match status" value="1"/>
</dbReference>
<dbReference type="PANTHER" id="PTHR43214:SF24">
    <property type="entry name" value="TRANSCRIPTIONAL REGULATORY PROTEIN NARL-RELATED"/>
    <property type="match status" value="1"/>
</dbReference>
<dbReference type="Gene3D" id="3.40.50.2300">
    <property type="match status" value="1"/>
</dbReference>
<evidence type="ECO:0000313" key="11">
    <source>
        <dbReference type="Proteomes" id="UP000236729"/>
    </source>
</evidence>
<keyword evidence="10" id="KW-1185">Reference proteome</keyword>
<evidence type="ECO:0000256" key="5">
    <source>
        <dbReference type="PROSITE-ProRule" id="PRU00169"/>
    </source>
</evidence>
<dbReference type="InterPro" id="IPR001789">
    <property type="entry name" value="Sig_transdc_resp-reg_receiver"/>
</dbReference>
<evidence type="ECO:0000259" key="7">
    <source>
        <dbReference type="PROSITE" id="PS50110"/>
    </source>
</evidence>
<proteinExistence type="predicted"/>
<keyword evidence="4" id="KW-0804">Transcription</keyword>
<accession>A0A1H6A276</accession>
<dbReference type="GO" id="GO:0003677">
    <property type="term" value="F:DNA binding"/>
    <property type="evidence" value="ECO:0007669"/>
    <property type="project" value="UniProtKB-KW"/>
</dbReference>
<reference evidence="10 11" key="2">
    <citation type="submission" date="2016-10" db="EMBL/GenBank/DDBJ databases">
        <authorList>
            <person name="Varghese N."/>
            <person name="Submissions S."/>
        </authorList>
    </citation>
    <scope>NUCLEOTIDE SEQUENCE [LARGE SCALE GENOMIC DNA]</scope>
    <source>
        <strain evidence="11">ATCC 20501</strain>
        <strain evidence="9 10">CGMCC 4.3529</strain>
    </source>
</reference>
<reference evidence="8" key="1">
    <citation type="submission" date="2016-10" db="EMBL/GenBank/DDBJ databases">
        <authorList>
            <person name="de Groot N.N."/>
        </authorList>
    </citation>
    <scope>NUCLEOTIDE SEQUENCE [LARGE SCALE GENOMIC DNA]</scope>
    <source>
        <strain evidence="8">ATCC 20501</strain>
    </source>
</reference>
<dbReference type="PRINTS" id="PR00038">
    <property type="entry name" value="HTHLUXR"/>
</dbReference>
<dbReference type="CDD" id="cd06170">
    <property type="entry name" value="LuxR_C_like"/>
    <property type="match status" value="1"/>
</dbReference>
<dbReference type="CDD" id="cd17535">
    <property type="entry name" value="REC_NarL-like"/>
    <property type="match status" value="1"/>
</dbReference>
<dbReference type="Proteomes" id="UP000199690">
    <property type="component" value="Unassembled WGS sequence"/>
</dbReference>
<dbReference type="AlphaFoldDB" id="A0A1H6A276"/>
<dbReference type="RefSeq" id="WP_093355714.1">
    <property type="nucleotide sequence ID" value="NZ_FNVB01000003.1"/>
</dbReference>
<organism evidence="8 11">
    <name type="scientific">Saccharopolyspora kobensis</name>
    <dbReference type="NCBI Taxonomy" id="146035"/>
    <lineage>
        <taxon>Bacteria</taxon>
        <taxon>Bacillati</taxon>
        <taxon>Actinomycetota</taxon>
        <taxon>Actinomycetes</taxon>
        <taxon>Pseudonocardiales</taxon>
        <taxon>Pseudonocardiaceae</taxon>
        <taxon>Saccharopolyspora</taxon>
    </lineage>
</organism>
<dbReference type="Pfam" id="PF00196">
    <property type="entry name" value="GerE"/>
    <property type="match status" value="1"/>
</dbReference>
<dbReference type="GO" id="GO:0000160">
    <property type="term" value="P:phosphorelay signal transduction system"/>
    <property type="evidence" value="ECO:0007669"/>
    <property type="project" value="InterPro"/>
</dbReference>
<keyword evidence="2" id="KW-0805">Transcription regulation</keyword>
<dbReference type="SUPFAM" id="SSF52172">
    <property type="entry name" value="CheY-like"/>
    <property type="match status" value="1"/>
</dbReference>
<accession>A0A1I1YK10</accession>
<dbReference type="PROSITE" id="PS50043">
    <property type="entry name" value="HTH_LUXR_2"/>
    <property type="match status" value="1"/>
</dbReference>
<dbReference type="InterPro" id="IPR039420">
    <property type="entry name" value="WalR-like"/>
</dbReference>
<dbReference type="SMART" id="SM00421">
    <property type="entry name" value="HTH_LUXR"/>
    <property type="match status" value="1"/>
</dbReference>
<dbReference type="InterPro" id="IPR016032">
    <property type="entry name" value="Sig_transdc_resp-reg_C-effctor"/>
</dbReference>
<dbReference type="Pfam" id="PF00072">
    <property type="entry name" value="Response_reg"/>
    <property type="match status" value="1"/>
</dbReference>
<dbReference type="InterPro" id="IPR000792">
    <property type="entry name" value="Tscrpt_reg_LuxR_C"/>
</dbReference>